<dbReference type="Gene3D" id="3.40.50.720">
    <property type="entry name" value="NAD(P)-binding Rossmann-like Domain"/>
    <property type="match status" value="1"/>
</dbReference>
<feature type="domain" description="Enoyl reductase (ER)" evidence="1">
    <location>
        <begin position="10"/>
        <end position="318"/>
    </location>
</feature>
<dbReference type="Pfam" id="PF08240">
    <property type="entry name" value="ADH_N"/>
    <property type="match status" value="1"/>
</dbReference>
<dbReference type="KEGG" id="madi:A7U43_11290"/>
<protein>
    <submittedName>
        <fullName evidence="2">NADPH:quinone oxidoreductase</fullName>
    </submittedName>
</protein>
<dbReference type="Gene3D" id="3.90.180.10">
    <property type="entry name" value="Medium-chain alcohol dehydrogenases, catalytic domain"/>
    <property type="match status" value="1"/>
</dbReference>
<dbReference type="Pfam" id="PF00107">
    <property type="entry name" value="ADH_zinc_N"/>
    <property type="match status" value="1"/>
</dbReference>
<dbReference type="PANTHER" id="PTHR43677:SF4">
    <property type="entry name" value="QUINONE OXIDOREDUCTASE-LIKE PROTEIN 2"/>
    <property type="match status" value="1"/>
</dbReference>
<evidence type="ECO:0000313" key="3">
    <source>
        <dbReference type="Proteomes" id="UP000077143"/>
    </source>
</evidence>
<dbReference type="PANTHER" id="PTHR43677">
    <property type="entry name" value="SHORT-CHAIN DEHYDROGENASE/REDUCTASE"/>
    <property type="match status" value="1"/>
</dbReference>
<evidence type="ECO:0000313" key="2">
    <source>
        <dbReference type="EMBL" id="ANE79827.1"/>
    </source>
</evidence>
<evidence type="ECO:0000259" key="1">
    <source>
        <dbReference type="SMART" id="SM00829"/>
    </source>
</evidence>
<dbReference type="InterPro" id="IPR036291">
    <property type="entry name" value="NAD(P)-bd_dom_sf"/>
</dbReference>
<dbReference type="GO" id="GO:0016491">
    <property type="term" value="F:oxidoreductase activity"/>
    <property type="evidence" value="ECO:0007669"/>
    <property type="project" value="InterPro"/>
</dbReference>
<organism evidence="2 3">
    <name type="scientific">Mycobacterium adipatum</name>
    <dbReference type="NCBI Taxonomy" id="1682113"/>
    <lineage>
        <taxon>Bacteria</taxon>
        <taxon>Bacillati</taxon>
        <taxon>Actinomycetota</taxon>
        <taxon>Actinomycetes</taxon>
        <taxon>Mycobacteriales</taxon>
        <taxon>Mycobacteriaceae</taxon>
        <taxon>Mycobacterium</taxon>
    </lineage>
</organism>
<dbReference type="CDD" id="cd08241">
    <property type="entry name" value="QOR1"/>
    <property type="match status" value="1"/>
</dbReference>
<dbReference type="Proteomes" id="UP000077143">
    <property type="component" value="Chromosome"/>
</dbReference>
<dbReference type="InterPro" id="IPR011032">
    <property type="entry name" value="GroES-like_sf"/>
</dbReference>
<dbReference type="SMART" id="SM00829">
    <property type="entry name" value="PKS_ER"/>
    <property type="match status" value="1"/>
</dbReference>
<sequence>MRAAVCPAYGPPEVVGVRELPCPDLAPGQARVRVAAAAVNFPDVLLVAGTYQVKVTPPFVPGSEFSGVVTEISPGIDAFAVGDRVAGTAMFGAFAEQVCISVDALTPISDGVDDHTAAASGVAFRTAYHALRSVARITTGDDIVVLGAGGGVGLAAVGLATALGARVTAVASNPEKLAAAARHGAVRGINHRTEDLRAALREALPGGATAVLDPVGGELSEPALRSLARGGRFVTIGFASGSVARIPLNLVLVKGIQVLGFQFQDIPADEFTRNETELRHLLASGTVAPLVGASYPLTEAAAALRHVADGRAIGKVVVDVCAPV</sequence>
<dbReference type="SUPFAM" id="SSF51735">
    <property type="entry name" value="NAD(P)-binding Rossmann-fold domains"/>
    <property type="match status" value="1"/>
</dbReference>
<reference evidence="2 3" key="1">
    <citation type="submission" date="2016-05" db="EMBL/GenBank/DDBJ databases">
        <title>Complete genome sequence of a phthalic acid esters degrading Mycobacterium sp. YC-RL4.</title>
        <authorList>
            <person name="Ren L."/>
            <person name="Fan S."/>
            <person name="Ruth N."/>
            <person name="Jia Y."/>
            <person name="Wang J."/>
            <person name="Qiao C."/>
        </authorList>
    </citation>
    <scope>NUCLEOTIDE SEQUENCE [LARGE SCALE GENOMIC DNA]</scope>
    <source>
        <strain evidence="2 3">YC-RL4</strain>
    </source>
</reference>
<dbReference type="OrthoDB" id="4190732at2"/>
<dbReference type="STRING" id="1682113.A7U43_11290"/>
<keyword evidence="3" id="KW-1185">Reference proteome</keyword>
<gene>
    <name evidence="2" type="ORF">A7U43_11290</name>
</gene>
<dbReference type="InterPro" id="IPR013154">
    <property type="entry name" value="ADH-like_N"/>
</dbReference>
<dbReference type="RefSeq" id="WP_067994862.1">
    <property type="nucleotide sequence ID" value="NZ_CP015596.1"/>
</dbReference>
<accession>A0A172UL10</accession>
<proteinExistence type="predicted"/>
<dbReference type="InterPro" id="IPR020843">
    <property type="entry name" value="ER"/>
</dbReference>
<dbReference type="EMBL" id="CP015596">
    <property type="protein sequence ID" value="ANE79827.1"/>
    <property type="molecule type" value="Genomic_DNA"/>
</dbReference>
<dbReference type="InterPro" id="IPR013149">
    <property type="entry name" value="ADH-like_C"/>
</dbReference>
<dbReference type="InterPro" id="IPR051397">
    <property type="entry name" value="Zn-ADH-like_protein"/>
</dbReference>
<dbReference type="SUPFAM" id="SSF50129">
    <property type="entry name" value="GroES-like"/>
    <property type="match status" value="1"/>
</dbReference>
<name>A0A172UL10_9MYCO</name>
<dbReference type="AlphaFoldDB" id="A0A172UL10"/>